<organism evidence="1 2">
    <name type="scientific">Cyanobium usitatum str. Tous</name>
    <dbReference type="NCBI Taxonomy" id="2116684"/>
    <lineage>
        <taxon>Bacteria</taxon>
        <taxon>Bacillati</taxon>
        <taxon>Cyanobacteriota</taxon>
        <taxon>Cyanophyceae</taxon>
        <taxon>Synechococcales</taxon>
        <taxon>Prochlorococcaceae</taxon>
        <taxon>Cyanobium</taxon>
    </lineage>
</organism>
<dbReference type="CDD" id="cd02440">
    <property type="entry name" value="AdoMet_MTases"/>
    <property type="match status" value="1"/>
</dbReference>
<dbReference type="Gene3D" id="3.40.50.150">
    <property type="entry name" value="Vaccinia Virus protein VP39"/>
    <property type="match status" value="1"/>
</dbReference>
<keyword evidence="1" id="KW-0489">Methyltransferase</keyword>
<dbReference type="Pfam" id="PF13489">
    <property type="entry name" value="Methyltransf_23"/>
    <property type="match status" value="1"/>
</dbReference>
<dbReference type="EMBL" id="PXXO01000004">
    <property type="protein sequence ID" value="PSJ06366.1"/>
    <property type="molecule type" value="Genomic_DNA"/>
</dbReference>
<dbReference type="AlphaFoldDB" id="A0A2P7MYS4"/>
<dbReference type="InterPro" id="IPR029063">
    <property type="entry name" value="SAM-dependent_MTases_sf"/>
</dbReference>
<proteinExistence type="predicted"/>
<accession>A0A2P7MYS4</accession>
<gene>
    <name evidence="1" type="ORF">C7K55_05195</name>
</gene>
<sequence length="264" mass="28086">MRDTLLNDTLLNDAGFSARVSSRFGRHAAGYARHARLQQGVAWRLAHLCAPLHLAAGPRADLGAGSGLVGQALRAQGCQQALLQLDICPELLAHNPQTSAGGQLSWDLNLGLPEQLDQASLLTSSFALQWLENPQAQVQHWCEQLRPGGWLGLAVPTSASFPQWHQAAAAAGVPCTALSLPDAEALLAAASRGGLMAHYSRRLRFSRAYGSGLGFLQQLQGLGASASRASRLSAAQLRRLLHCWPADGCVSWEVLVLLGQRTGP</sequence>
<protein>
    <submittedName>
        <fullName evidence="1">SAM-dependent methyltransferase</fullName>
    </submittedName>
</protein>
<evidence type="ECO:0000313" key="1">
    <source>
        <dbReference type="EMBL" id="PSJ06366.1"/>
    </source>
</evidence>
<comment type="caution">
    <text evidence="1">The sequence shown here is derived from an EMBL/GenBank/DDBJ whole genome shotgun (WGS) entry which is preliminary data.</text>
</comment>
<name>A0A2P7MYS4_9CYAN</name>
<keyword evidence="1" id="KW-0808">Transferase</keyword>
<dbReference type="GO" id="GO:0008168">
    <property type="term" value="F:methyltransferase activity"/>
    <property type="evidence" value="ECO:0007669"/>
    <property type="project" value="UniProtKB-KW"/>
</dbReference>
<dbReference type="Proteomes" id="UP000243002">
    <property type="component" value="Unassembled WGS sequence"/>
</dbReference>
<dbReference type="SUPFAM" id="SSF53335">
    <property type="entry name" value="S-adenosyl-L-methionine-dependent methyltransferases"/>
    <property type="match status" value="1"/>
</dbReference>
<evidence type="ECO:0000313" key="2">
    <source>
        <dbReference type="Proteomes" id="UP000243002"/>
    </source>
</evidence>
<dbReference type="GO" id="GO:0032259">
    <property type="term" value="P:methylation"/>
    <property type="evidence" value="ECO:0007669"/>
    <property type="project" value="UniProtKB-KW"/>
</dbReference>
<keyword evidence="2" id="KW-1185">Reference proteome</keyword>
<reference evidence="1 2" key="1">
    <citation type="journal article" date="2018" name="Environ. Microbiol.">
        <title>Ecological and genomic features of two widespread freshwater picocyanobacteria.</title>
        <authorList>
            <person name="Cabello-Yeves P.J."/>
            <person name="Picazo A."/>
            <person name="Camacho A."/>
            <person name="Callieri C."/>
            <person name="Rosselli R."/>
            <person name="Roda-Garcia J.J."/>
            <person name="Coutinho F.H."/>
            <person name="Rodriguez-Valera F."/>
        </authorList>
    </citation>
    <scope>NUCLEOTIDE SEQUENCE [LARGE SCALE GENOMIC DNA]</scope>
    <source>
        <strain evidence="1 2">Tous</strain>
    </source>
</reference>